<dbReference type="Proteomes" id="UP000184267">
    <property type="component" value="Unassembled WGS sequence"/>
</dbReference>
<feature type="compositionally biased region" description="Gly residues" evidence="1">
    <location>
        <begin position="580"/>
        <end position="591"/>
    </location>
</feature>
<gene>
    <name evidence="2" type="ORF">TRAPUB_4268</name>
</gene>
<feature type="compositionally biased region" description="Low complexity" evidence="1">
    <location>
        <begin position="361"/>
        <end position="383"/>
    </location>
</feature>
<dbReference type="EMBL" id="MNAD01001502">
    <property type="protein sequence ID" value="OJT04926.1"/>
    <property type="molecule type" value="Genomic_DNA"/>
</dbReference>
<feature type="region of interest" description="Disordered" evidence="1">
    <location>
        <begin position="399"/>
        <end position="437"/>
    </location>
</feature>
<feature type="region of interest" description="Disordered" evidence="1">
    <location>
        <begin position="533"/>
        <end position="622"/>
    </location>
</feature>
<dbReference type="AlphaFoldDB" id="A0A1M2VBM4"/>
<feature type="region of interest" description="Disordered" evidence="1">
    <location>
        <begin position="1"/>
        <end position="77"/>
    </location>
</feature>
<name>A0A1M2VBM4_TRAPU</name>
<sequence length="640" mass="65219">MQPVGLLSIPSPKAAESTTHHTPADDGRETEPTPPTTGKKAKTKKTKPQSAVAPPPAPAPSPSPARPPTPAPGPKSMLSAILQGDFADSHILLSGPSHRISGALDAADALVELLAADPTAASVDLVLSTTLRALKAVQAVFSRMVARYGSTAGTSGACSNAAGTTWDPALTLEALVSFVGSLVRAVIPALLVNYASAERKANSRNEQLPLKRARTARATAKATATAIDDILGGVYELLLVPAVRANTLLSEGHLAACFAGSSTSRRKKTLDDAPPAIPDLRPDVFTLLEGLLAILDDVLPHIAPPRTSARSPAAALAPIPGSDQVKTMLALECIRELERLYHPDGESTSQDAPDSPAQAYSRPANASASLAASSSGTPGTAPAVLPFLERVHPRAARDLGETASGPAQHGGPVRDRPRTGAASASGGKAKRGRRAGRAEDVGIGARIAKLARKDAVWWLCAVLDRLLPCLPPPSAGPGPERETAAAGDDPAAYSGPVPAYNGPTGAAALCADVAHEAVYAALADLLRRTRARASPRACSSHPPQTPPPASSSSSPRGLSPRASNHAESSPPAVGEATGDVGPGPSMGAGGGKPKRGLEKASVPSRGAEDWRAGWAGAGGGMGEVEQGMLLAVLERAWLGV</sequence>
<evidence type="ECO:0000313" key="2">
    <source>
        <dbReference type="EMBL" id="OJT04926.1"/>
    </source>
</evidence>
<comment type="caution">
    <text evidence="2">The sequence shown here is derived from an EMBL/GenBank/DDBJ whole genome shotgun (WGS) entry which is preliminary data.</text>
</comment>
<evidence type="ECO:0000313" key="3">
    <source>
        <dbReference type="Proteomes" id="UP000184267"/>
    </source>
</evidence>
<proteinExistence type="predicted"/>
<evidence type="ECO:0000256" key="1">
    <source>
        <dbReference type="SAM" id="MobiDB-lite"/>
    </source>
</evidence>
<dbReference type="OrthoDB" id="2757762at2759"/>
<feature type="region of interest" description="Disordered" evidence="1">
    <location>
        <begin position="342"/>
        <end position="383"/>
    </location>
</feature>
<protein>
    <submittedName>
        <fullName evidence="2">Uncharacterized protein</fullName>
    </submittedName>
</protein>
<accession>A0A1M2VBM4</accession>
<reference evidence="2 3" key="1">
    <citation type="submission" date="2016-10" db="EMBL/GenBank/DDBJ databases">
        <title>Genome sequence of the basidiomycete white-rot fungus Trametes pubescens.</title>
        <authorList>
            <person name="Makela M.R."/>
            <person name="Granchi Z."/>
            <person name="Peng M."/>
            <person name="De Vries R.P."/>
            <person name="Grigoriev I."/>
            <person name="Riley R."/>
            <person name="Hilden K."/>
        </authorList>
    </citation>
    <scope>NUCLEOTIDE SEQUENCE [LARGE SCALE GENOMIC DNA]</scope>
    <source>
        <strain evidence="2 3">FBCC735</strain>
    </source>
</reference>
<feature type="compositionally biased region" description="Basic and acidic residues" evidence="1">
    <location>
        <begin position="18"/>
        <end position="31"/>
    </location>
</feature>
<feature type="compositionally biased region" description="Pro residues" evidence="1">
    <location>
        <begin position="53"/>
        <end position="73"/>
    </location>
</feature>
<organism evidence="2 3">
    <name type="scientific">Trametes pubescens</name>
    <name type="common">White-rot fungus</name>
    <dbReference type="NCBI Taxonomy" id="154538"/>
    <lineage>
        <taxon>Eukaryota</taxon>
        <taxon>Fungi</taxon>
        <taxon>Dikarya</taxon>
        <taxon>Basidiomycota</taxon>
        <taxon>Agaricomycotina</taxon>
        <taxon>Agaricomycetes</taxon>
        <taxon>Polyporales</taxon>
        <taxon>Polyporaceae</taxon>
        <taxon>Trametes</taxon>
    </lineage>
</organism>
<keyword evidence="3" id="KW-1185">Reference proteome</keyword>
<feature type="compositionally biased region" description="Low complexity" evidence="1">
    <location>
        <begin position="550"/>
        <end position="560"/>
    </location>
</feature>
<dbReference type="OMA" id="DAVWWLC"/>